<dbReference type="EMBL" id="JAHWXP010000002">
    <property type="protein sequence ID" value="MBY8336931.1"/>
    <property type="molecule type" value="Genomic_DNA"/>
</dbReference>
<feature type="chain" id="PRO_5047527810" evidence="1">
    <location>
        <begin position="38"/>
        <end position="181"/>
    </location>
</feature>
<accession>A0ABS7PCY2</accession>
<keyword evidence="1" id="KW-0732">Signal</keyword>
<comment type="caution">
    <text evidence="2">The sequence shown here is derived from an EMBL/GenBank/DDBJ whole genome shotgun (WGS) entry which is preliminary data.</text>
</comment>
<reference evidence="2 3" key="1">
    <citation type="submission" date="2021-07" db="EMBL/GenBank/DDBJ databases">
        <title>Alteriqipengyuania abyssalis NZ-12B nov, sp.nov isolated from deep sea sponge in pacific ocean.</title>
        <authorList>
            <person name="Tareen S."/>
            <person name="Wink J."/>
        </authorList>
    </citation>
    <scope>NUCLEOTIDE SEQUENCE [LARGE SCALE GENOMIC DNA]</scope>
    <source>
        <strain evidence="2 3">NZ-12B</strain>
    </source>
</reference>
<dbReference type="RefSeq" id="WP_222824531.1">
    <property type="nucleotide sequence ID" value="NZ_JAHWXP010000002.1"/>
</dbReference>
<name>A0ABS7PCY2_9SPHN</name>
<dbReference type="InterPro" id="IPR018673">
    <property type="entry name" value="DUF2141"/>
</dbReference>
<dbReference type="Pfam" id="PF09912">
    <property type="entry name" value="DUF2141"/>
    <property type="match status" value="1"/>
</dbReference>
<protein>
    <submittedName>
        <fullName evidence="2">DUF2141 domain-containing protein</fullName>
    </submittedName>
</protein>
<sequence length="181" mass="19362">MNGHRSMRFSPVTLAARAACAACAVALGSLALSPVAAQQVTYAKVIFNDLSKCSSGAGPAIRITVTGLRSNEGGLYVRTFRARGSEWLRSQRYLTRLETKPRRGTMTVCVPVDNAGDYALTVHHDVNDNRKSDLSVDGGGISNNPEVKTLLGIPLPPSLSSARFTVGSGVTNLRVDMHYKD</sequence>
<gene>
    <name evidence="2" type="ORF">KYN89_07705</name>
</gene>
<keyword evidence="3" id="KW-1185">Reference proteome</keyword>
<evidence type="ECO:0000313" key="3">
    <source>
        <dbReference type="Proteomes" id="UP000759298"/>
    </source>
</evidence>
<evidence type="ECO:0000256" key="1">
    <source>
        <dbReference type="SAM" id="SignalP"/>
    </source>
</evidence>
<feature type="signal peptide" evidence="1">
    <location>
        <begin position="1"/>
        <end position="37"/>
    </location>
</feature>
<evidence type="ECO:0000313" key="2">
    <source>
        <dbReference type="EMBL" id="MBY8336931.1"/>
    </source>
</evidence>
<dbReference type="Proteomes" id="UP000759298">
    <property type="component" value="Unassembled WGS sequence"/>
</dbReference>
<proteinExistence type="predicted"/>
<organism evidence="2 3">
    <name type="scientific">Alteriqipengyuania abyssalis</name>
    <dbReference type="NCBI Taxonomy" id="2860200"/>
    <lineage>
        <taxon>Bacteria</taxon>
        <taxon>Pseudomonadati</taxon>
        <taxon>Pseudomonadota</taxon>
        <taxon>Alphaproteobacteria</taxon>
        <taxon>Sphingomonadales</taxon>
        <taxon>Erythrobacteraceae</taxon>
        <taxon>Alteriqipengyuania</taxon>
    </lineage>
</organism>